<dbReference type="NCBIfam" id="TIGR01409">
    <property type="entry name" value="TAT_signal_seq"/>
    <property type="match status" value="1"/>
</dbReference>
<dbReference type="Pfam" id="PF04879">
    <property type="entry name" value="Molybdop_Fe4S4"/>
    <property type="match status" value="1"/>
</dbReference>
<accession>A0A7C9JDL1</accession>
<keyword evidence="5" id="KW-0732">Signal</keyword>
<name>A0A7C9JDL1_9BACT</name>
<evidence type="ECO:0000256" key="6">
    <source>
        <dbReference type="ARBA" id="ARBA00023002"/>
    </source>
</evidence>
<dbReference type="Pfam" id="PF01568">
    <property type="entry name" value="Molydop_binding"/>
    <property type="match status" value="1"/>
</dbReference>
<evidence type="ECO:0000256" key="8">
    <source>
        <dbReference type="ARBA" id="ARBA00023014"/>
    </source>
</evidence>
<evidence type="ECO:0000256" key="3">
    <source>
        <dbReference type="ARBA" id="ARBA00022505"/>
    </source>
</evidence>
<dbReference type="PANTHER" id="PTHR43742">
    <property type="entry name" value="TRIMETHYLAMINE-N-OXIDE REDUCTASE"/>
    <property type="match status" value="1"/>
</dbReference>
<evidence type="ECO:0000256" key="4">
    <source>
        <dbReference type="ARBA" id="ARBA00022723"/>
    </source>
</evidence>
<dbReference type="InterPro" id="IPR050612">
    <property type="entry name" value="Prok_Mopterin_Oxidored"/>
</dbReference>
<dbReference type="AlphaFoldDB" id="A0A7C9JDL1"/>
<dbReference type="SMART" id="SM00926">
    <property type="entry name" value="Molybdop_Fe4S4"/>
    <property type="match status" value="1"/>
</dbReference>
<dbReference type="InterPro" id="IPR006656">
    <property type="entry name" value="Mopterin_OxRdtase"/>
</dbReference>
<keyword evidence="3" id="KW-0500">Molybdenum</keyword>
<protein>
    <submittedName>
        <fullName evidence="10">Twin-arginine translocation signal domain-containing protein</fullName>
    </submittedName>
</protein>
<evidence type="ECO:0000256" key="7">
    <source>
        <dbReference type="ARBA" id="ARBA00023004"/>
    </source>
</evidence>
<dbReference type="EMBL" id="QWKH01000007">
    <property type="protein sequence ID" value="NBI33814.1"/>
    <property type="molecule type" value="Genomic_DNA"/>
</dbReference>
<dbReference type="InterPro" id="IPR019546">
    <property type="entry name" value="TAT_signal_bac_arc"/>
</dbReference>
<evidence type="ECO:0000259" key="9">
    <source>
        <dbReference type="PROSITE" id="PS51669"/>
    </source>
</evidence>
<proteinExistence type="inferred from homology"/>
<dbReference type="InterPro" id="IPR006963">
    <property type="entry name" value="Mopterin_OxRdtase_4Fe-4S_dom"/>
</dbReference>
<reference evidence="10" key="1">
    <citation type="submission" date="2018-08" db="EMBL/GenBank/DDBJ databases">
        <title>Murine metabolic-syndrome-specific gut microbial biobank.</title>
        <authorList>
            <person name="Liu C."/>
        </authorList>
    </citation>
    <scope>NUCLEOTIDE SEQUENCE [LARGE SCALE GENOMIC DNA]</scope>
    <source>
        <strain evidence="10">Z82</strain>
    </source>
</reference>
<evidence type="ECO:0000256" key="2">
    <source>
        <dbReference type="ARBA" id="ARBA00010312"/>
    </source>
</evidence>
<evidence type="ECO:0000256" key="1">
    <source>
        <dbReference type="ARBA" id="ARBA00001942"/>
    </source>
</evidence>
<dbReference type="Gene3D" id="2.40.40.20">
    <property type="match status" value="1"/>
</dbReference>
<feature type="domain" description="4Fe-4S Mo/W bis-MGD-type" evidence="9">
    <location>
        <begin position="64"/>
        <end position="120"/>
    </location>
</feature>
<keyword evidence="7" id="KW-0408">Iron</keyword>
<organism evidence="10">
    <name type="scientific">Muribaculaceae bacterium Z82</name>
    <dbReference type="NCBI Taxonomy" id="2304548"/>
    <lineage>
        <taxon>Bacteria</taxon>
        <taxon>Pseudomonadati</taxon>
        <taxon>Bacteroidota</taxon>
        <taxon>Bacteroidia</taxon>
        <taxon>Bacteroidales</taxon>
        <taxon>Muribaculaceae</taxon>
    </lineage>
</organism>
<dbReference type="InterPro" id="IPR009010">
    <property type="entry name" value="Asp_de-COase-like_dom_sf"/>
</dbReference>
<keyword evidence="8" id="KW-0411">Iron-sulfur</keyword>
<evidence type="ECO:0000256" key="5">
    <source>
        <dbReference type="ARBA" id="ARBA00022729"/>
    </source>
</evidence>
<evidence type="ECO:0000313" key="10">
    <source>
        <dbReference type="EMBL" id="NBI33814.1"/>
    </source>
</evidence>
<dbReference type="PROSITE" id="PS51669">
    <property type="entry name" value="4FE4S_MOW_BIS_MGD"/>
    <property type="match status" value="1"/>
</dbReference>
<dbReference type="PROSITE" id="PS51318">
    <property type="entry name" value="TAT"/>
    <property type="match status" value="1"/>
</dbReference>
<comment type="similarity">
    <text evidence="2">Belongs to the prokaryotic molybdopterin-containing oxidoreductase family.</text>
</comment>
<dbReference type="Gene3D" id="3.40.228.10">
    <property type="entry name" value="Dimethylsulfoxide Reductase, domain 2"/>
    <property type="match status" value="2"/>
</dbReference>
<dbReference type="GO" id="GO:0043546">
    <property type="term" value="F:molybdopterin cofactor binding"/>
    <property type="evidence" value="ECO:0007669"/>
    <property type="project" value="InterPro"/>
</dbReference>
<dbReference type="SUPFAM" id="SSF53706">
    <property type="entry name" value="Formate dehydrogenase/DMSO reductase, domains 1-3"/>
    <property type="match status" value="1"/>
</dbReference>
<dbReference type="GO" id="GO:0051536">
    <property type="term" value="F:iron-sulfur cluster binding"/>
    <property type="evidence" value="ECO:0007669"/>
    <property type="project" value="UniProtKB-KW"/>
</dbReference>
<keyword evidence="4" id="KW-0479">Metal-binding</keyword>
<dbReference type="Gene3D" id="2.20.25.90">
    <property type="entry name" value="ADC-like domains"/>
    <property type="match status" value="1"/>
</dbReference>
<comment type="cofactor">
    <cofactor evidence="1">
        <name>Mo-bis(molybdopterin guanine dinucleotide)</name>
        <dbReference type="ChEBI" id="CHEBI:60539"/>
    </cofactor>
</comment>
<dbReference type="InterPro" id="IPR006655">
    <property type="entry name" value="Mopterin_OxRdtase_prok_CS"/>
</dbReference>
<gene>
    <name evidence="10" type="ORF">D1639_01935</name>
</gene>
<dbReference type="GO" id="GO:0046872">
    <property type="term" value="F:metal ion binding"/>
    <property type="evidence" value="ECO:0007669"/>
    <property type="project" value="UniProtKB-KW"/>
</dbReference>
<keyword evidence="6" id="KW-0560">Oxidoreductase</keyword>
<dbReference type="Pfam" id="PF00384">
    <property type="entry name" value="Molybdopterin"/>
    <property type="match status" value="1"/>
</dbReference>
<dbReference type="SUPFAM" id="SSF50692">
    <property type="entry name" value="ADC-like"/>
    <property type="match status" value="1"/>
</dbReference>
<dbReference type="GO" id="GO:0016491">
    <property type="term" value="F:oxidoreductase activity"/>
    <property type="evidence" value="ECO:0007669"/>
    <property type="project" value="UniProtKB-KW"/>
</dbReference>
<dbReference type="InterPro" id="IPR006657">
    <property type="entry name" value="MoPterin_dinucl-bd_dom"/>
</dbReference>
<dbReference type="InterPro" id="IPR006311">
    <property type="entry name" value="TAT_signal"/>
</dbReference>
<dbReference type="PROSITE" id="PS51257">
    <property type="entry name" value="PROKAR_LIPOPROTEIN"/>
    <property type="match status" value="1"/>
</dbReference>
<dbReference type="PROSITE" id="PS00932">
    <property type="entry name" value="MOLYBDOPTERIN_PROK_3"/>
    <property type="match status" value="1"/>
</dbReference>
<sequence>MREAGISRRTLLKATALATAATAFGITGCNKVEPSEEPTVSAAEEVVEPTTNRHSNDGIPEDQYEKIKTTCHGCITNCTCEAYLLNGRLKKIVGVPGCRRNDGRICLKGMSQVQAVYHPNHLKYPIKRVGERGENKWERISWDEALDLAAQKIIDVKNRYGGGGLLASGGGGGSVTMFHLRKTIWEIGFWNLFEPGASQCLAPRTAATTMVFGLRTYLSMADGQGEDLFWPEDENCKCLAIWGTNPASHQTAGSGRLMRELRVRGVKTIVIDPRFTPDAARADVWLPIRPGTDVALMLSWVRYIIEHEAYDAEFCMRWTNLPYLIDPDTEYCLTADKVFEDGNPEDYVVWDTLTNEPKPLPYYPFPEDIQPAFFGEYEFAAADGRQYKAMTGFEALKRAADEWTLAKTAETCWLQEESIEKALKIFIENQVSGIVHGVATDQHPQAEKAAQCACIIEGIMGHVEIPGSVLQQFGKKGVNQAGRPGCTEMTEEACINTLGTAKKYRALFAPSCNSHIPSVLDAITTGEPYRPVLWYDGSLNKLSALAEPNKWLEAAKSMEFIFGIAPYMTSFHYELCDLVLPSQEWSEMNDTVEHAFNQHISHRAVVHIGETVHPAVIASKVVEACSKYDDSISVEKVPGLTDEAYANSCAPKDMTWKDFCDLEDREGYYEKCSEEDYRTYRNYERFIDDATEPQGFPTPTRKAELYGTGFLRCRDTGLPFSKVDLGPILGPAEGDWRPLPYYREPEESPLTDKEYPLVMTCGRVPYFHHGTLRNNAYLRELYPAPELWINPETAQTYGIGDKDWVKVSSRRGTVTMRAWVTEGIAPGVLASERFWNPEKMEDPKNPTGGWQEMNYNVLSKETGDYCPEVGSYTLRGYQVKIERADSAPDGCWVEPKDFTPWLPEYSDSTEVVF</sequence>
<comment type="caution">
    <text evidence="10">The sequence shown here is derived from an EMBL/GenBank/DDBJ whole genome shotgun (WGS) entry which is preliminary data.</text>
</comment>
<dbReference type="Gene3D" id="3.40.50.740">
    <property type="match status" value="2"/>
</dbReference>